<keyword evidence="1" id="KW-0560">Oxidoreductase</keyword>
<protein>
    <recommendedName>
        <fullName evidence="3">NADP-dependent oxidoreductase domain-containing protein</fullName>
    </recommendedName>
</protein>
<evidence type="ECO:0000256" key="2">
    <source>
        <dbReference type="SAM" id="Coils"/>
    </source>
</evidence>
<feature type="domain" description="NADP-dependent oxidoreductase" evidence="3">
    <location>
        <begin position="7"/>
        <end position="125"/>
    </location>
</feature>
<accession>A0A7I8DUU8</accession>
<sequence length="148" mass="16922">MMWRELENKHIPLFEELGIGFVPFAPLCKGFLSDAYDKNGFHVKLNAPRFSEEALKKNQVVVDLVNKIAKEKKAIVAQISLAWVLAQKDFIVPIPGTTKLERLKENIKATEIKFTKAEVESMNEALSQMDIESRRFEPDSDFEKRVGL</sequence>
<organism evidence="4 5">
    <name type="scientific">Faecalibacillus intestinalis</name>
    <dbReference type="NCBI Taxonomy" id="1982626"/>
    <lineage>
        <taxon>Bacteria</taxon>
        <taxon>Bacillati</taxon>
        <taxon>Bacillota</taxon>
        <taxon>Erysipelotrichia</taxon>
        <taxon>Erysipelotrichales</taxon>
        <taxon>Coprobacillaceae</taxon>
        <taxon>Faecalibacillus</taxon>
    </lineage>
</organism>
<dbReference type="Gene3D" id="3.20.20.100">
    <property type="entry name" value="NADP-dependent oxidoreductase domain"/>
    <property type="match status" value="1"/>
</dbReference>
<dbReference type="RefSeq" id="WP_200765354.1">
    <property type="nucleotide sequence ID" value="NZ_AP024085.1"/>
</dbReference>
<dbReference type="EMBL" id="AP024085">
    <property type="protein sequence ID" value="BCL56362.1"/>
    <property type="molecule type" value="Genomic_DNA"/>
</dbReference>
<dbReference type="Pfam" id="PF00248">
    <property type="entry name" value="Aldo_ket_red"/>
    <property type="match status" value="1"/>
</dbReference>
<dbReference type="AlphaFoldDB" id="A0A7I8DUU8"/>
<dbReference type="PANTHER" id="PTHR43625:SF77">
    <property type="entry name" value="ALDO-KETO REDUCTASE"/>
    <property type="match status" value="1"/>
</dbReference>
<dbReference type="InterPro" id="IPR050791">
    <property type="entry name" value="Aldo-Keto_reductase"/>
</dbReference>
<dbReference type="PANTHER" id="PTHR43625">
    <property type="entry name" value="AFLATOXIN B1 ALDEHYDE REDUCTASE"/>
    <property type="match status" value="1"/>
</dbReference>
<gene>
    <name evidence="4" type="ORF">Fi14EGH31_00740</name>
</gene>
<dbReference type="InterPro" id="IPR036812">
    <property type="entry name" value="NAD(P)_OxRdtase_dom_sf"/>
</dbReference>
<feature type="coiled-coil region" evidence="2">
    <location>
        <begin position="100"/>
        <end position="132"/>
    </location>
</feature>
<dbReference type="GeneID" id="70578473"/>
<reference evidence="5" key="1">
    <citation type="submission" date="2020-09" db="EMBL/GenBank/DDBJ databases">
        <title>Complete genome sequencing of Faecalibacillus intestinalis strain 14EGH31.</title>
        <authorList>
            <person name="Sakamoto M."/>
            <person name="Murakami T."/>
            <person name="Mori H."/>
        </authorList>
    </citation>
    <scope>NUCLEOTIDE SEQUENCE [LARGE SCALE GENOMIC DNA]</scope>
    <source>
        <strain evidence="5">14EGH31</strain>
    </source>
</reference>
<dbReference type="KEGG" id="fit:Fi14EGH31_00740"/>
<name>A0A7I8DUU8_9FIRM</name>
<evidence type="ECO:0000256" key="1">
    <source>
        <dbReference type="ARBA" id="ARBA00023002"/>
    </source>
</evidence>
<keyword evidence="2" id="KW-0175">Coiled coil</keyword>
<evidence type="ECO:0000313" key="4">
    <source>
        <dbReference type="EMBL" id="BCL56362.1"/>
    </source>
</evidence>
<dbReference type="InterPro" id="IPR023210">
    <property type="entry name" value="NADP_OxRdtase_dom"/>
</dbReference>
<proteinExistence type="predicted"/>
<dbReference type="GO" id="GO:0005737">
    <property type="term" value="C:cytoplasm"/>
    <property type="evidence" value="ECO:0007669"/>
    <property type="project" value="TreeGrafter"/>
</dbReference>
<dbReference type="GO" id="GO:0016491">
    <property type="term" value="F:oxidoreductase activity"/>
    <property type="evidence" value="ECO:0007669"/>
    <property type="project" value="UniProtKB-KW"/>
</dbReference>
<evidence type="ECO:0000313" key="5">
    <source>
        <dbReference type="Proteomes" id="UP000593842"/>
    </source>
</evidence>
<dbReference type="Proteomes" id="UP000593842">
    <property type="component" value="Chromosome"/>
</dbReference>
<dbReference type="SUPFAM" id="SSF51430">
    <property type="entry name" value="NAD(P)-linked oxidoreductase"/>
    <property type="match status" value="1"/>
</dbReference>
<evidence type="ECO:0000259" key="3">
    <source>
        <dbReference type="Pfam" id="PF00248"/>
    </source>
</evidence>